<keyword evidence="1 4" id="KW-0963">Cytoplasm</keyword>
<evidence type="ECO:0000313" key="8">
    <source>
        <dbReference type="Proteomes" id="UP000273626"/>
    </source>
</evidence>
<protein>
    <recommendedName>
        <fullName evidence="4">Leucyl/phenylalanyl-tRNA--protein transferase</fullName>
        <ecNumber evidence="4">2.3.2.6</ecNumber>
    </recommendedName>
    <alternativeName>
        <fullName evidence="4">L/F-transferase</fullName>
    </alternativeName>
    <alternativeName>
        <fullName evidence="4">Leucyltransferase</fullName>
    </alternativeName>
    <alternativeName>
        <fullName evidence="4">Phenyalanyltransferase</fullName>
    </alternativeName>
</protein>
<dbReference type="PANTHER" id="PTHR30098">
    <property type="entry name" value="LEUCYL/PHENYLALANYL-TRNA--PROTEIN TRANSFERASE"/>
    <property type="match status" value="1"/>
</dbReference>
<keyword evidence="8" id="KW-1185">Reference proteome</keyword>
<organism evidence="6 10">
    <name type="scientific">Paracoccus pantotrophus</name>
    <name type="common">Thiosphaera pantotropha</name>
    <dbReference type="NCBI Taxonomy" id="82367"/>
    <lineage>
        <taxon>Bacteria</taxon>
        <taxon>Pseudomonadati</taxon>
        <taxon>Pseudomonadota</taxon>
        <taxon>Alphaproteobacteria</taxon>
        <taxon>Rhodobacterales</taxon>
        <taxon>Paracoccaceae</taxon>
        <taxon>Paracoccus</taxon>
    </lineage>
</organism>
<accession>A0A1I5G132</accession>
<dbReference type="InterPro" id="IPR016181">
    <property type="entry name" value="Acyl_CoA_acyltransferase"/>
</dbReference>
<evidence type="ECO:0000313" key="10">
    <source>
        <dbReference type="Proteomes" id="UP000509322"/>
    </source>
</evidence>
<comment type="subcellular location">
    <subcellularLocation>
        <location evidence="4">Cytoplasm</location>
    </subcellularLocation>
</comment>
<dbReference type="OrthoDB" id="9790282at2"/>
<evidence type="ECO:0000256" key="4">
    <source>
        <dbReference type="HAMAP-Rule" id="MF_00688"/>
    </source>
</evidence>
<dbReference type="GO" id="GO:0005737">
    <property type="term" value="C:cytoplasm"/>
    <property type="evidence" value="ECO:0007669"/>
    <property type="project" value="UniProtKB-SubCell"/>
</dbReference>
<dbReference type="Gene3D" id="3.30.70.3550">
    <property type="entry name" value="Leucyl/phenylalanyl-tRNA-protein transferase, N-terminal domain"/>
    <property type="match status" value="1"/>
</dbReference>
<evidence type="ECO:0000256" key="3">
    <source>
        <dbReference type="ARBA" id="ARBA00023315"/>
    </source>
</evidence>
<proteinExistence type="inferred from homology"/>
<keyword evidence="2 4" id="KW-0808">Transferase</keyword>
<evidence type="ECO:0000313" key="5">
    <source>
        <dbReference type="EMBL" id="QFG35434.1"/>
    </source>
</evidence>
<dbReference type="GeneID" id="51369798"/>
<reference evidence="6 10" key="3">
    <citation type="submission" date="2020-07" db="EMBL/GenBank/DDBJ databases">
        <title>The complete genome of Paracoccus pantotrophus ACCC 10489.</title>
        <authorList>
            <person name="Si Y."/>
        </authorList>
    </citation>
    <scope>NUCLEOTIDE SEQUENCE [LARGE SCALE GENOMIC DNA]</scope>
    <source>
        <strain evidence="10">ACCC 10489</strain>
        <strain evidence="6">ACCC10489</strain>
    </source>
</reference>
<comment type="catalytic activity">
    <reaction evidence="4">
        <text>N-terminal L-arginyl-[protein] + L-leucyl-tRNA(Leu) = N-terminal L-leucyl-L-arginyl-[protein] + tRNA(Leu) + H(+)</text>
        <dbReference type="Rhea" id="RHEA:50416"/>
        <dbReference type="Rhea" id="RHEA-COMP:9613"/>
        <dbReference type="Rhea" id="RHEA-COMP:9622"/>
        <dbReference type="Rhea" id="RHEA-COMP:12672"/>
        <dbReference type="Rhea" id="RHEA-COMP:12673"/>
        <dbReference type="ChEBI" id="CHEBI:15378"/>
        <dbReference type="ChEBI" id="CHEBI:64719"/>
        <dbReference type="ChEBI" id="CHEBI:78442"/>
        <dbReference type="ChEBI" id="CHEBI:78494"/>
        <dbReference type="ChEBI" id="CHEBI:133044"/>
        <dbReference type="EC" id="2.3.2.6"/>
    </reaction>
</comment>
<reference evidence="5 9" key="2">
    <citation type="submission" date="2019-01" db="EMBL/GenBank/DDBJ databases">
        <title>Complete Genome Sequence and Annotation of the Paracoccus pantotrophus type strain DSM 2944.</title>
        <authorList>
            <person name="Bockwoldt J.A."/>
            <person name="Zimmermann M."/>
            <person name="Tiso T."/>
            <person name="Blank L.M."/>
        </authorList>
    </citation>
    <scope>NUCLEOTIDE SEQUENCE [LARGE SCALE GENOMIC DNA]</scope>
    <source>
        <strain evidence="5 9">DSM 2944</strain>
    </source>
</reference>
<dbReference type="Gene3D" id="3.40.630.70">
    <property type="entry name" value="Leucyl/phenylalanyl-tRNA-protein transferase, C-terminal domain"/>
    <property type="match status" value="1"/>
</dbReference>
<dbReference type="PANTHER" id="PTHR30098:SF2">
    <property type="entry name" value="LEUCYL_PHENYLALANYL-TRNA--PROTEIN TRANSFERASE"/>
    <property type="match status" value="1"/>
</dbReference>
<evidence type="ECO:0000313" key="9">
    <source>
        <dbReference type="Proteomes" id="UP000326453"/>
    </source>
</evidence>
<dbReference type="SUPFAM" id="SSF55729">
    <property type="entry name" value="Acyl-CoA N-acyltransferases (Nat)"/>
    <property type="match status" value="1"/>
</dbReference>
<keyword evidence="3 4" id="KW-0012">Acyltransferase</keyword>
<name>A0A1I5G132_PARPN</name>
<evidence type="ECO:0000313" key="7">
    <source>
        <dbReference type="EMBL" id="RKS44347.1"/>
    </source>
</evidence>
<sequence>MSGGGLTAERMLAAYAQGVFPMAQSASDPQLYWFEPGLRGILPVGGVHVSRSMRRVLRHCGWHATLDRDFTGVVQGCADRAETWINAPLMALYRDLFRMGHAHSLEVRAGNELIGGMFGLTLGGAFFAESMFSRRSNASKAALIWMSSHLARCGFVLWDTQYPNPHLASMGGQAIPRAEYRRRLAAALGVRADFAGCALPGAQALLQEITQTS</sequence>
<comment type="catalytic activity">
    <reaction evidence="4">
        <text>L-phenylalanyl-tRNA(Phe) + an N-terminal L-alpha-aminoacyl-[protein] = an N-terminal L-phenylalanyl-L-alpha-aminoacyl-[protein] + tRNA(Phe)</text>
        <dbReference type="Rhea" id="RHEA:43632"/>
        <dbReference type="Rhea" id="RHEA-COMP:9668"/>
        <dbReference type="Rhea" id="RHEA-COMP:9699"/>
        <dbReference type="Rhea" id="RHEA-COMP:10636"/>
        <dbReference type="Rhea" id="RHEA-COMP:10637"/>
        <dbReference type="ChEBI" id="CHEBI:78442"/>
        <dbReference type="ChEBI" id="CHEBI:78531"/>
        <dbReference type="ChEBI" id="CHEBI:78597"/>
        <dbReference type="ChEBI" id="CHEBI:83561"/>
        <dbReference type="EC" id="2.3.2.6"/>
    </reaction>
</comment>
<dbReference type="EMBL" id="CP044423">
    <property type="protein sequence ID" value="QFG35434.1"/>
    <property type="molecule type" value="Genomic_DNA"/>
</dbReference>
<dbReference type="Proteomes" id="UP000273626">
    <property type="component" value="Unassembled WGS sequence"/>
</dbReference>
<dbReference type="EMBL" id="RBLI01000002">
    <property type="protein sequence ID" value="RKS44347.1"/>
    <property type="molecule type" value="Genomic_DNA"/>
</dbReference>
<dbReference type="GO" id="GO:0030163">
    <property type="term" value="P:protein catabolic process"/>
    <property type="evidence" value="ECO:0007669"/>
    <property type="project" value="UniProtKB-UniRule"/>
</dbReference>
<evidence type="ECO:0000313" key="6">
    <source>
        <dbReference type="EMBL" id="QLH13674.1"/>
    </source>
</evidence>
<dbReference type="AlphaFoldDB" id="A0A1I5G132"/>
<dbReference type="EMBL" id="CP058689">
    <property type="protein sequence ID" value="QLH13674.1"/>
    <property type="molecule type" value="Genomic_DNA"/>
</dbReference>
<dbReference type="Proteomes" id="UP000326453">
    <property type="component" value="Chromosome 2"/>
</dbReference>
<dbReference type="RefSeq" id="WP_024844731.1">
    <property type="nucleotide sequence ID" value="NZ_CP038206.1"/>
</dbReference>
<dbReference type="Proteomes" id="UP000509322">
    <property type="component" value="Chromosome 1"/>
</dbReference>
<gene>
    <name evidence="4" type="primary">aat</name>
    <name evidence="7" type="ORF">BDE18_3191</name>
    <name evidence="5" type="ORF">ESD82_04440</name>
    <name evidence="6" type="ORF">HYQ43_05250</name>
</gene>
<dbReference type="InterPro" id="IPR004616">
    <property type="entry name" value="Leu/Phe-tRNA_Trfase"/>
</dbReference>
<comment type="similarity">
    <text evidence="4">Belongs to the L/F-transferase family.</text>
</comment>
<evidence type="ECO:0000256" key="2">
    <source>
        <dbReference type="ARBA" id="ARBA00022679"/>
    </source>
</evidence>
<dbReference type="EC" id="2.3.2.6" evidence="4"/>
<comment type="catalytic activity">
    <reaction evidence="4">
        <text>N-terminal L-lysyl-[protein] + L-leucyl-tRNA(Leu) = N-terminal L-leucyl-L-lysyl-[protein] + tRNA(Leu) + H(+)</text>
        <dbReference type="Rhea" id="RHEA:12340"/>
        <dbReference type="Rhea" id="RHEA-COMP:9613"/>
        <dbReference type="Rhea" id="RHEA-COMP:9622"/>
        <dbReference type="Rhea" id="RHEA-COMP:12670"/>
        <dbReference type="Rhea" id="RHEA-COMP:12671"/>
        <dbReference type="ChEBI" id="CHEBI:15378"/>
        <dbReference type="ChEBI" id="CHEBI:65249"/>
        <dbReference type="ChEBI" id="CHEBI:78442"/>
        <dbReference type="ChEBI" id="CHEBI:78494"/>
        <dbReference type="ChEBI" id="CHEBI:133043"/>
        <dbReference type="EC" id="2.3.2.6"/>
    </reaction>
</comment>
<dbReference type="NCBIfam" id="TIGR00667">
    <property type="entry name" value="aat"/>
    <property type="match status" value="1"/>
</dbReference>
<dbReference type="InterPro" id="IPR042221">
    <property type="entry name" value="Leu/Phe-tRNA_Trfase_N"/>
</dbReference>
<dbReference type="HAMAP" id="MF_00688">
    <property type="entry name" value="Leu_Phe_trans"/>
    <property type="match status" value="1"/>
</dbReference>
<reference evidence="7 8" key="1">
    <citation type="submission" date="2018-10" db="EMBL/GenBank/DDBJ databases">
        <title>Genomic Encyclopedia of Archaeal and Bacterial Type Strains, Phase II (KMG-II): from individual species to whole genera.</title>
        <authorList>
            <person name="Goeker M."/>
        </authorList>
    </citation>
    <scope>NUCLEOTIDE SEQUENCE [LARGE SCALE GENOMIC DNA]</scope>
    <source>
        <strain evidence="8">ATCC 35512 / DSM 2944 / CIP 106514 / LMD 82.5 / NBRC 102493 / NCCB 82005 / GB17</strain>
        <strain evidence="7">DSM 2944</strain>
    </source>
</reference>
<dbReference type="InterPro" id="IPR042203">
    <property type="entry name" value="Leu/Phe-tRNA_Trfase_C"/>
</dbReference>
<evidence type="ECO:0000256" key="1">
    <source>
        <dbReference type="ARBA" id="ARBA00022490"/>
    </source>
</evidence>
<dbReference type="KEGG" id="ppan:ESD82_04440"/>
<dbReference type="GO" id="GO:0008914">
    <property type="term" value="F:leucyl-tRNA--protein transferase activity"/>
    <property type="evidence" value="ECO:0007669"/>
    <property type="project" value="UniProtKB-UniRule"/>
</dbReference>
<dbReference type="Pfam" id="PF03588">
    <property type="entry name" value="Leu_Phe_trans"/>
    <property type="match status" value="1"/>
</dbReference>
<comment type="function">
    <text evidence="4">Functions in the N-end rule pathway of protein degradation where it conjugates Leu, Phe and, less efficiently, Met from aminoacyl-tRNAs to the N-termini of proteins containing an N-terminal arginine or lysine.</text>
</comment>